<feature type="region of interest" description="Disordered" evidence="1">
    <location>
        <begin position="1"/>
        <end position="91"/>
    </location>
</feature>
<accession>A0AAN5CRP6</accession>
<proteinExistence type="predicted"/>
<evidence type="ECO:0000256" key="1">
    <source>
        <dbReference type="SAM" id="MobiDB-lite"/>
    </source>
</evidence>
<comment type="caution">
    <text evidence="2">The sequence shown here is derived from an EMBL/GenBank/DDBJ whole genome shotgun (WGS) entry which is preliminary data.</text>
</comment>
<sequence length="179" mass="20795">LGAGKALFGAGDNHKAELEEMRRQETLNEEQRRRHADELAAHNAARERYLNEQNRKLEEKLKKSDELSNEQRKQLTAKLEENKSELEEVRKQHEEKEEALVEKILVAKDQTIELGKSHAKEMATLNEKHNENTMKMTDKIIEANRETNVARMEVVKCTTATVGTRYNMRRNRGIEKGIF</sequence>
<gene>
    <name evidence="2" type="ORF">PMAYCL1PPCAC_19601</name>
</gene>
<reference evidence="3" key="1">
    <citation type="submission" date="2022-10" db="EMBL/GenBank/DDBJ databases">
        <title>Genome assembly of Pristionchus species.</title>
        <authorList>
            <person name="Yoshida K."/>
            <person name="Sommer R.J."/>
        </authorList>
    </citation>
    <scope>NUCLEOTIDE SEQUENCE [LARGE SCALE GENOMIC DNA]</scope>
    <source>
        <strain evidence="3">RS5460</strain>
    </source>
</reference>
<protein>
    <submittedName>
        <fullName evidence="2">Uncharacterized protein</fullName>
    </submittedName>
</protein>
<evidence type="ECO:0000313" key="3">
    <source>
        <dbReference type="Proteomes" id="UP001328107"/>
    </source>
</evidence>
<feature type="compositionally biased region" description="Basic and acidic residues" evidence="1">
    <location>
        <begin position="12"/>
        <end position="91"/>
    </location>
</feature>
<dbReference type="Proteomes" id="UP001328107">
    <property type="component" value="Unassembled WGS sequence"/>
</dbReference>
<keyword evidence="3" id="KW-1185">Reference proteome</keyword>
<dbReference type="EMBL" id="BTRK01000004">
    <property type="protein sequence ID" value="GMR49406.1"/>
    <property type="molecule type" value="Genomic_DNA"/>
</dbReference>
<name>A0AAN5CRP6_9BILA</name>
<organism evidence="2 3">
    <name type="scientific">Pristionchus mayeri</name>
    <dbReference type="NCBI Taxonomy" id="1317129"/>
    <lineage>
        <taxon>Eukaryota</taxon>
        <taxon>Metazoa</taxon>
        <taxon>Ecdysozoa</taxon>
        <taxon>Nematoda</taxon>
        <taxon>Chromadorea</taxon>
        <taxon>Rhabditida</taxon>
        <taxon>Rhabditina</taxon>
        <taxon>Diplogasteromorpha</taxon>
        <taxon>Diplogasteroidea</taxon>
        <taxon>Neodiplogasteridae</taxon>
        <taxon>Pristionchus</taxon>
    </lineage>
</organism>
<feature type="non-terminal residue" evidence="2">
    <location>
        <position position="1"/>
    </location>
</feature>
<dbReference type="AlphaFoldDB" id="A0AAN5CRP6"/>
<evidence type="ECO:0000313" key="2">
    <source>
        <dbReference type="EMBL" id="GMR49406.1"/>
    </source>
</evidence>